<dbReference type="EMBL" id="CP069370">
    <property type="protein sequence ID" value="QYZ71281.1"/>
    <property type="molecule type" value="Genomic_DNA"/>
</dbReference>
<evidence type="ECO:0000256" key="1">
    <source>
        <dbReference type="SAM" id="Phobius"/>
    </source>
</evidence>
<evidence type="ECO:0000313" key="2">
    <source>
        <dbReference type="EMBL" id="QYZ71281.1"/>
    </source>
</evidence>
<keyword evidence="1" id="KW-0472">Membrane</keyword>
<protein>
    <recommendedName>
        <fullName evidence="4">Tetratricopeptide repeat-like domain-containing protein</fullName>
    </recommendedName>
</protein>
<dbReference type="AlphaFoldDB" id="A0A8G0ZTU3"/>
<evidence type="ECO:0000313" key="3">
    <source>
        <dbReference type="Proteomes" id="UP000826300"/>
    </source>
</evidence>
<name>A0A8G0ZTU3_9RHOB</name>
<keyword evidence="1" id="KW-1133">Transmembrane helix</keyword>
<gene>
    <name evidence="2" type="ORF">JO391_07185</name>
</gene>
<dbReference type="Proteomes" id="UP000826300">
    <property type="component" value="Chromosome"/>
</dbReference>
<reference evidence="2" key="1">
    <citation type="submission" date="2021-02" db="EMBL/GenBank/DDBJ databases">
        <title>Rhodobacter shimadae sp. nov., an aerobic anoxygenic phototrophic bacterium isolated from a hot spring.</title>
        <authorList>
            <person name="Muramatsu S."/>
            <person name="Haruta S."/>
            <person name="Hirose S."/>
            <person name="Hanada S."/>
        </authorList>
    </citation>
    <scope>NUCLEOTIDE SEQUENCE</scope>
    <source>
        <strain evidence="2">N10</strain>
    </source>
</reference>
<dbReference type="KEGG" id="nsm:JO391_07185"/>
<organism evidence="2 3">
    <name type="scientific">Neotabrizicola shimadae</name>
    <dbReference type="NCBI Taxonomy" id="2807096"/>
    <lineage>
        <taxon>Bacteria</taxon>
        <taxon>Pseudomonadati</taxon>
        <taxon>Pseudomonadota</taxon>
        <taxon>Alphaproteobacteria</taxon>
        <taxon>Rhodobacterales</taxon>
        <taxon>Paracoccaceae</taxon>
        <taxon>Neotabrizicola</taxon>
    </lineage>
</organism>
<keyword evidence="3" id="KW-1185">Reference proteome</keyword>
<proteinExistence type="predicted"/>
<sequence>MHNPDSFIEEVTEEVRRDRLFAAFRKYGWIGGLVVVAIVGGTAWIEWTAAREAARAEAFGDAVLDSLDMGGTEERRAALSAIPAEGSQKAVIDLLLASDPSEDKAATLAALDRLIADQTQPQSLRDLAVLRRVIVAGAEMPLADRQMALDGIAQPGRAFRTLAEEQLAYLLIEAGDTAAAITALQALTVDQEASAPLRSRAGQVITALGGDPAADAG</sequence>
<accession>A0A8G0ZTU3</accession>
<dbReference type="RefSeq" id="WP_220663733.1">
    <property type="nucleotide sequence ID" value="NZ_CP069370.1"/>
</dbReference>
<keyword evidence="1" id="KW-0812">Transmembrane</keyword>
<feature type="transmembrane region" description="Helical" evidence="1">
    <location>
        <begin position="27"/>
        <end position="45"/>
    </location>
</feature>
<evidence type="ECO:0008006" key="4">
    <source>
        <dbReference type="Google" id="ProtNLM"/>
    </source>
</evidence>